<evidence type="ECO:0000256" key="4">
    <source>
        <dbReference type="ARBA" id="ARBA00022989"/>
    </source>
</evidence>
<feature type="transmembrane region" description="Helical" evidence="6">
    <location>
        <begin position="31"/>
        <end position="48"/>
    </location>
</feature>
<evidence type="ECO:0000256" key="3">
    <source>
        <dbReference type="ARBA" id="ARBA00022692"/>
    </source>
</evidence>
<dbReference type="PANTHER" id="PTHR43370:SF1">
    <property type="entry name" value="GUANOSINE ABC TRANSPORTER PERMEASE PROTEIN NUPQ"/>
    <property type="match status" value="1"/>
</dbReference>
<feature type="transmembrane region" description="Helical" evidence="6">
    <location>
        <begin position="325"/>
        <end position="345"/>
    </location>
</feature>
<sequence>MTAKRIGWGAVVLGFLAFFVAVPPLTVRSPIVVIVIAVAAMAAGSYAITAGEKRLGWGGIIAGMIGLVGGYAATQSGVANLERVVVWGALGAATLRYATPLIFGAVGGLFSERAGVINIGLEGMMLMGAFFGAWGADVTSSWLLGIVIAIAAGAVFGAIHALFAVSFRADQIVSGTALNLLAVGVTGYLFVEVYGDLGTPDDLPSVPNVSLPIDWLPLLGDIFGDLNLLVWLALAAVLMTWVFMFRTSWGLRLRSAGENPLAAETAGLNVVRTRYLAVMASGGLAAMGGAFLSIGFLHTFTQNMTAGRGFIALAALIFGRWRPGLALAATLLFGFGSALAQRLPVFSPSGAVLFQALPYVLTLIAVTGLIGRSIPPLALGRPLPRN</sequence>
<proteinExistence type="predicted"/>
<accession>A0ABT4RUJ7</accession>
<feature type="transmembrane region" description="Helical" evidence="6">
    <location>
        <begin position="55"/>
        <end position="73"/>
    </location>
</feature>
<keyword evidence="5 6" id="KW-0472">Membrane</keyword>
<dbReference type="Pfam" id="PF02653">
    <property type="entry name" value="BPD_transp_2"/>
    <property type="match status" value="1"/>
</dbReference>
<feature type="transmembrane region" description="Helical" evidence="6">
    <location>
        <begin position="228"/>
        <end position="245"/>
    </location>
</feature>
<dbReference type="PANTHER" id="PTHR43370">
    <property type="entry name" value="SUGAR ABC TRANSPORTER INTEGRAL MEMBRANE PROTEIN-RELATED"/>
    <property type="match status" value="1"/>
</dbReference>
<feature type="transmembrane region" description="Helical" evidence="6">
    <location>
        <begin position="275"/>
        <end position="294"/>
    </location>
</feature>
<keyword evidence="2" id="KW-1003">Cell membrane</keyword>
<evidence type="ECO:0000256" key="2">
    <source>
        <dbReference type="ARBA" id="ARBA00022475"/>
    </source>
</evidence>
<feature type="transmembrane region" description="Helical" evidence="6">
    <location>
        <begin position="116"/>
        <end position="136"/>
    </location>
</feature>
<organism evidence="7 8">
    <name type="scientific">Solirubrobacter deserti</name>
    <dbReference type="NCBI Taxonomy" id="2282478"/>
    <lineage>
        <taxon>Bacteria</taxon>
        <taxon>Bacillati</taxon>
        <taxon>Actinomycetota</taxon>
        <taxon>Thermoleophilia</taxon>
        <taxon>Solirubrobacterales</taxon>
        <taxon>Solirubrobacteraceae</taxon>
        <taxon>Solirubrobacter</taxon>
    </lineage>
</organism>
<feature type="transmembrane region" description="Helical" evidence="6">
    <location>
        <begin position="172"/>
        <end position="191"/>
    </location>
</feature>
<name>A0ABT4RUJ7_9ACTN</name>
<protein>
    <submittedName>
        <fullName evidence="7">ABC transporter permease</fullName>
    </submittedName>
</protein>
<keyword evidence="8" id="KW-1185">Reference proteome</keyword>
<evidence type="ECO:0000313" key="7">
    <source>
        <dbReference type="EMBL" id="MDA0141925.1"/>
    </source>
</evidence>
<dbReference type="Proteomes" id="UP001147700">
    <property type="component" value="Unassembled WGS sequence"/>
</dbReference>
<dbReference type="InterPro" id="IPR001851">
    <property type="entry name" value="ABC_transp_permease"/>
</dbReference>
<feature type="transmembrane region" description="Helical" evidence="6">
    <location>
        <begin position="351"/>
        <end position="371"/>
    </location>
</feature>
<feature type="transmembrane region" description="Helical" evidence="6">
    <location>
        <begin position="142"/>
        <end position="165"/>
    </location>
</feature>
<keyword evidence="4 6" id="KW-1133">Transmembrane helix</keyword>
<evidence type="ECO:0000313" key="8">
    <source>
        <dbReference type="Proteomes" id="UP001147700"/>
    </source>
</evidence>
<gene>
    <name evidence="7" type="ORF">OJ962_30835</name>
</gene>
<dbReference type="CDD" id="cd06580">
    <property type="entry name" value="TM_PBP1_transp_TpRbsC_like"/>
    <property type="match status" value="1"/>
</dbReference>
<feature type="transmembrane region" description="Helical" evidence="6">
    <location>
        <begin position="85"/>
        <end position="109"/>
    </location>
</feature>
<dbReference type="EMBL" id="JAPCID010000069">
    <property type="protein sequence ID" value="MDA0141925.1"/>
    <property type="molecule type" value="Genomic_DNA"/>
</dbReference>
<evidence type="ECO:0000256" key="1">
    <source>
        <dbReference type="ARBA" id="ARBA00004651"/>
    </source>
</evidence>
<evidence type="ECO:0000256" key="6">
    <source>
        <dbReference type="SAM" id="Phobius"/>
    </source>
</evidence>
<comment type="subcellular location">
    <subcellularLocation>
        <location evidence="1">Cell membrane</location>
        <topology evidence="1">Multi-pass membrane protein</topology>
    </subcellularLocation>
</comment>
<reference evidence="7" key="1">
    <citation type="submission" date="2022-10" db="EMBL/GenBank/DDBJ databases">
        <title>The WGS of Solirubrobacter sp. CPCC 204708.</title>
        <authorList>
            <person name="Jiang Z."/>
        </authorList>
    </citation>
    <scope>NUCLEOTIDE SEQUENCE</scope>
    <source>
        <strain evidence="7">CPCC 204708</strain>
    </source>
</reference>
<dbReference type="RefSeq" id="WP_202955928.1">
    <property type="nucleotide sequence ID" value="NZ_JAPCID010000069.1"/>
</dbReference>
<comment type="caution">
    <text evidence="7">The sequence shown here is derived from an EMBL/GenBank/DDBJ whole genome shotgun (WGS) entry which is preliminary data.</text>
</comment>
<feature type="transmembrane region" description="Helical" evidence="6">
    <location>
        <begin position="7"/>
        <end position="25"/>
    </location>
</feature>
<keyword evidence="3 6" id="KW-0812">Transmembrane</keyword>
<evidence type="ECO:0000256" key="5">
    <source>
        <dbReference type="ARBA" id="ARBA00023136"/>
    </source>
</evidence>